<dbReference type="RefSeq" id="WP_123639359.1">
    <property type="nucleotide sequence ID" value="NZ_JBHYFO010000022.1"/>
</dbReference>
<gene>
    <name evidence="2" type="ORF">EDC38_2999</name>
</gene>
<dbReference type="SUPFAM" id="SSF101327">
    <property type="entry name" value="YgfB-like"/>
    <property type="match status" value="1"/>
</dbReference>
<comment type="caution">
    <text evidence="2">The sequence shown here is derived from an EMBL/GenBank/DDBJ whole genome shotgun (WGS) entry which is preliminary data.</text>
</comment>
<protein>
    <recommendedName>
        <fullName evidence="4">YecA family protein</fullName>
    </recommendedName>
</protein>
<evidence type="ECO:0000256" key="1">
    <source>
        <dbReference type="ARBA" id="ARBA00038308"/>
    </source>
</evidence>
<dbReference type="EMBL" id="RJUK01000003">
    <property type="protein sequence ID" value="ROQ18027.1"/>
    <property type="molecule type" value="Genomic_DNA"/>
</dbReference>
<dbReference type="NCBIfam" id="TIGR02292">
    <property type="entry name" value="ygfB_yecA"/>
    <property type="match status" value="1"/>
</dbReference>
<dbReference type="OrthoDB" id="9783391at2"/>
<dbReference type="Pfam" id="PF03695">
    <property type="entry name" value="UPF0149"/>
    <property type="match status" value="1"/>
</dbReference>
<organism evidence="2 3">
    <name type="scientific">Marinimicrobium koreense</name>
    <dbReference type="NCBI Taxonomy" id="306545"/>
    <lineage>
        <taxon>Bacteria</taxon>
        <taxon>Pseudomonadati</taxon>
        <taxon>Pseudomonadota</taxon>
        <taxon>Gammaproteobacteria</taxon>
        <taxon>Cellvibrionales</taxon>
        <taxon>Cellvibrionaceae</taxon>
        <taxon>Marinimicrobium</taxon>
    </lineage>
</organism>
<name>A0A3N1NST2_9GAMM</name>
<proteinExistence type="inferred from homology"/>
<dbReference type="Proteomes" id="UP000273643">
    <property type="component" value="Unassembled WGS sequence"/>
</dbReference>
<dbReference type="AlphaFoldDB" id="A0A3N1NST2"/>
<evidence type="ECO:0008006" key="4">
    <source>
        <dbReference type="Google" id="ProtNLM"/>
    </source>
</evidence>
<evidence type="ECO:0000313" key="2">
    <source>
        <dbReference type="EMBL" id="ROQ18027.1"/>
    </source>
</evidence>
<dbReference type="GO" id="GO:0005829">
    <property type="term" value="C:cytosol"/>
    <property type="evidence" value="ECO:0007669"/>
    <property type="project" value="TreeGrafter"/>
</dbReference>
<dbReference type="Gene3D" id="1.20.120.740">
    <property type="entry name" value="YgfB uncharacterised protein family UPF0149, PF03695"/>
    <property type="match status" value="1"/>
</dbReference>
<keyword evidence="3" id="KW-1185">Reference proteome</keyword>
<dbReference type="PANTHER" id="PTHR37528">
    <property type="entry name" value="UPF0149 PROTEIN YGFB"/>
    <property type="match status" value="1"/>
</dbReference>
<comment type="similarity">
    <text evidence="1">Belongs to the UPF0149 family.</text>
</comment>
<reference evidence="2 3" key="1">
    <citation type="submission" date="2018-11" db="EMBL/GenBank/DDBJ databases">
        <title>Genomic Encyclopedia of Type Strains, Phase IV (KMG-IV): sequencing the most valuable type-strain genomes for metagenomic binning, comparative biology and taxonomic classification.</title>
        <authorList>
            <person name="Goeker M."/>
        </authorList>
    </citation>
    <scope>NUCLEOTIDE SEQUENCE [LARGE SCALE GENOMIC DNA]</scope>
    <source>
        <strain evidence="2 3">DSM 16974</strain>
    </source>
</reference>
<accession>A0A3N1NST2</accession>
<sequence length="208" mass="22690">MTTEPEITPLSYEQLSELLQPLGILINPAELQGLLCGKFCGGAKPDETEWLLEAVEELDFTQAPDESVRNALTQVYRDTRAQLTGNGFALQPLLPKDEREITLRVQCLGQWCHGFLVGFGSAGHAGDTNLSDEAREALEDLAAIAQVELDDEESAREAENDYVEVVEYVRMAALSLFMEFGARALVDANVPGAEATQTPSADEPPTLH</sequence>
<dbReference type="InterPro" id="IPR036255">
    <property type="entry name" value="YgfB-like_sf"/>
</dbReference>
<dbReference type="InterPro" id="IPR011978">
    <property type="entry name" value="YgfB-like"/>
</dbReference>
<dbReference type="PANTHER" id="PTHR37528:SF1">
    <property type="entry name" value="UPF0149 PROTEIN YGFB"/>
    <property type="match status" value="1"/>
</dbReference>
<evidence type="ECO:0000313" key="3">
    <source>
        <dbReference type="Proteomes" id="UP000273643"/>
    </source>
</evidence>